<proteinExistence type="predicted"/>
<evidence type="ECO:0000313" key="1">
    <source>
        <dbReference type="EMBL" id="EET61802.1"/>
    </source>
</evidence>
<gene>
    <name evidence="1" type="ORF">BRYFOR_05994</name>
</gene>
<sequence length="49" mass="5553">MQRLSDGEKGTFITGSTFLIDGGASCLLHNNIKHFQSVKLKFFSFCKWN</sequence>
<protein>
    <submittedName>
        <fullName evidence="1">Uncharacterized protein</fullName>
    </submittedName>
</protein>
<organism evidence="1 2">
    <name type="scientific">Marvinbryantia formatexigens DSM 14469</name>
    <dbReference type="NCBI Taxonomy" id="478749"/>
    <lineage>
        <taxon>Bacteria</taxon>
        <taxon>Bacillati</taxon>
        <taxon>Bacillota</taxon>
        <taxon>Clostridia</taxon>
        <taxon>Lachnospirales</taxon>
        <taxon>Lachnospiraceae</taxon>
        <taxon>Marvinbryantia</taxon>
    </lineage>
</organism>
<dbReference type="Proteomes" id="UP000005561">
    <property type="component" value="Unassembled WGS sequence"/>
</dbReference>
<keyword evidence="2" id="KW-1185">Reference proteome</keyword>
<dbReference type="EMBL" id="ACCL02000004">
    <property type="protein sequence ID" value="EET61802.1"/>
    <property type="molecule type" value="Genomic_DNA"/>
</dbReference>
<evidence type="ECO:0000313" key="2">
    <source>
        <dbReference type="Proteomes" id="UP000005561"/>
    </source>
</evidence>
<comment type="caution">
    <text evidence="1">The sequence shown here is derived from an EMBL/GenBank/DDBJ whole genome shotgun (WGS) entry which is preliminary data.</text>
</comment>
<reference evidence="1" key="1">
    <citation type="submission" date="2009-07" db="EMBL/GenBank/DDBJ databases">
        <authorList>
            <person name="Weinstock G."/>
            <person name="Sodergren E."/>
            <person name="Clifton S."/>
            <person name="Fulton L."/>
            <person name="Fulton B."/>
            <person name="Courtney L."/>
            <person name="Fronick C."/>
            <person name="Harrison M."/>
            <person name="Strong C."/>
            <person name="Farmer C."/>
            <person name="Delahaunty K."/>
            <person name="Markovic C."/>
            <person name="Hall O."/>
            <person name="Minx P."/>
            <person name="Tomlinson C."/>
            <person name="Mitreva M."/>
            <person name="Nelson J."/>
            <person name="Hou S."/>
            <person name="Wollam A."/>
            <person name="Pepin K.H."/>
            <person name="Johnson M."/>
            <person name="Bhonagiri V."/>
            <person name="Nash W.E."/>
            <person name="Warren W."/>
            <person name="Chinwalla A."/>
            <person name="Mardis E.R."/>
            <person name="Wilson R.K."/>
        </authorList>
    </citation>
    <scope>NUCLEOTIDE SEQUENCE [LARGE SCALE GENOMIC DNA]</scope>
    <source>
        <strain evidence="1">DSM 14469</strain>
    </source>
</reference>
<name>C6LBJ9_9FIRM</name>
<dbReference type="AlphaFoldDB" id="C6LBJ9"/>
<accession>C6LBJ9</accession>